<gene>
    <name evidence="1" type="ORF">AGR13a_Cc30121</name>
</gene>
<evidence type="ECO:0000313" key="2">
    <source>
        <dbReference type="Proteomes" id="UP000191812"/>
    </source>
</evidence>
<dbReference type="EMBL" id="FBWH01000023">
    <property type="protein sequence ID" value="CUX31500.1"/>
    <property type="molecule type" value="Genomic_DNA"/>
</dbReference>
<name>A0ABP2BGQ2_9HYPH</name>
<reference evidence="1 2" key="1">
    <citation type="submission" date="2016-01" db="EMBL/GenBank/DDBJ databases">
        <authorList>
            <person name="Regsiter A."/>
            <person name="william w."/>
        </authorList>
    </citation>
    <scope>NUCLEOTIDE SEQUENCE [LARGE SCALE GENOMIC DNA]</scope>
    <source>
        <strain evidence="1 2">CFBP 6927</strain>
    </source>
</reference>
<keyword evidence="2" id="KW-1185">Reference proteome</keyword>
<sequence>METDSVEGQRLRPSGPKRFDLLKDVGSRPARFANAEGVSSWRLASVSMALQIVSCDSMIESPQVEQVAEKLLSFTSEI</sequence>
<comment type="caution">
    <text evidence="1">The sequence shown here is derived from an EMBL/GenBank/DDBJ whole genome shotgun (WGS) entry which is preliminary data.</text>
</comment>
<dbReference type="Proteomes" id="UP000191812">
    <property type="component" value="Unassembled WGS sequence"/>
</dbReference>
<accession>A0ABP2BGQ2</accession>
<proteinExistence type="predicted"/>
<evidence type="ECO:0000313" key="1">
    <source>
        <dbReference type="EMBL" id="CUX31500.1"/>
    </source>
</evidence>
<organism evidence="1 2">
    <name type="scientific">Agrobacterium genomosp. 13 str. CFBP 6927</name>
    <dbReference type="NCBI Taxonomy" id="1183428"/>
    <lineage>
        <taxon>Bacteria</taxon>
        <taxon>Pseudomonadati</taxon>
        <taxon>Pseudomonadota</taxon>
        <taxon>Alphaproteobacteria</taxon>
        <taxon>Hyphomicrobiales</taxon>
        <taxon>Rhizobiaceae</taxon>
        <taxon>Rhizobium/Agrobacterium group</taxon>
        <taxon>Agrobacterium</taxon>
        <taxon>Agrobacterium tumefaciens complex</taxon>
    </lineage>
</organism>
<protein>
    <submittedName>
        <fullName evidence="1">Uncharacterized protein</fullName>
    </submittedName>
</protein>